<reference evidence="3 4" key="1">
    <citation type="journal article" date="2019" name="Nat. Ecol. Evol.">
        <title>Megaphylogeny resolves global patterns of mushroom evolution.</title>
        <authorList>
            <person name="Varga T."/>
            <person name="Krizsan K."/>
            <person name="Foldi C."/>
            <person name="Dima B."/>
            <person name="Sanchez-Garcia M."/>
            <person name="Sanchez-Ramirez S."/>
            <person name="Szollosi G.J."/>
            <person name="Szarkandi J.G."/>
            <person name="Papp V."/>
            <person name="Albert L."/>
            <person name="Andreopoulos W."/>
            <person name="Angelini C."/>
            <person name="Antonin V."/>
            <person name="Barry K.W."/>
            <person name="Bougher N.L."/>
            <person name="Buchanan P."/>
            <person name="Buyck B."/>
            <person name="Bense V."/>
            <person name="Catcheside P."/>
            <person name="Chovatia M."/>
            <person name="Cooper J."/>
            <person name="Damon W."/>
            <person name="Desjardin D."/>
            <person name="Finy P."/>
            <person name="Geml J."/>
            <person name="Haridas S."/>
            <person name="Hughes K."/>
            <person name="Justo A."/>
            <person name="Karasinski D."/>
            <person name="Kautmanova I."/>
            <person name="Kiss B."/>
            <person name="Kocsube S."/>
            <person name="Kotiranta H."/>
            <person name="LaButti K.M."/>
            <person name="Lechner B.E."/>
            <person name="Liimatainen K."/>
            <person name="Lipzen A."/>
            <person name="Lukacs Z."/>
            <person name="Mihaltcheva S."/>
            <person name="Morgado L.N."/>
            <person name="Niskanen T."/>
            <person name="Noordeloos M.E."/>
            <person name="Ohm R.A."/>
            <person name="Ortiz-Santana B."/>
            <person name="Ovrebo C."/>
            <person name="Racz N."/>
            <person name="Riley R."/>
            <person name="Savchenko A."/>
            <person name="Shiryaev A."/>
            <person name="Soop K."/>
            <person name="Spirin V."/>
            <person name="Szebenyi C."/>
            <person name="Tomsovsky M."/>
            <person name="Tulloss R.E."/>
            <person name="Uehling J."/>
            <person name="Grigoriev I.V."/>
            <person name="Vagvolgyi C."/>
            <person name="Papp T."/>
            <person name="Martin F.M."/>
            <person name="Miettinen O."/>
            <person name="Hibbett D.S."/>
            <person name="Nagy L.G."/>
        </authorList>
    </citation>
    <scope>NUCLEOTIDE SEQUENCE [LARGE SCALE GENOMIC DNA]</scope>
    <source>
        <strain evidence="3 4">FP101781</strain>
    </source>
</reference>
<keyword evidence="4" id="KW-1185">Reference proteome</keyword>
<dbReference type="EMBL" id="QPFP01000013">
    <property type="protein sequence ID" value="TEB33258.1"/>
    <property type="molecule type" value="Genomic_DNA"/>
</dbReference>
<feature type="transmembrane region" description="Helical" evidence="2">
    <location>
        <begin position="258"/>
        <end position="290"/>
    </location>
</feature>
<organism evidence="3 4">
    <name type="scientific">Coprinellus micaceus</name>
    <name type="common">Glistening ink-cap mushroom</name>
    <name type="synonym">Coprinus micaceus</name>
    <dbReference type="NCBI Taxonomy" id="71717"/>
    <lineage>
        <taxon>Eukaryota</taxon>
        <taxon>Fungi</taxon>
        <taxon>Dikarya</taxon>
        <taxon>Basidiomycota</taxon>
        <taxon>Agaricomycotina</taxon>
        <taxon>Agaricomycetes</taxon>
        <taxon>Agaricomycetidae</taxon>
        <taxon>Agaricales</taxon>
        <taxon>Agaricineae</taxon>
        <taxon>Psathyrellaceae</taxon>
        <taxon>Coprinellus</taxon>
    </lineage>
</organism>
<sequence length="303" mass="34129">MGVRCPDNSQVRPPIVLPPSTPDSSSTHSLYWLGMYEPGSREVMPWLFVTDYSKQVYSSIFAFGFITIHLAALYAVHWWTRIWYLGVKDVVTGDWTTDPSTPGFDKFFNNMFMLLWLTMAIVMGIGSGVAGTCVILGSLCRLLVPWIFQLVRACLRLVSRRGSSQGTDEWGDDEATLVDFGEFGRTSRWLRNISWPSIQFTPAQNEVWRKIFTALSYITIAVVYTLAHAVAFIVAFGWTCLWFYGLKALWTQGGNEGIFFWTFTLVWSGGACAAIVVGSTGTIGVVLSFFSPAYRRWFLLSNF</sequence>
<keyword evidence="2" id="KW-0472">Membrane</keyword>
<name>A0A4Y7TH66_COPMI</name>
<feature type="transmembrane region" description="Helical" evidence="2">
    <location>
        <begin position="56"/>
        <end position="79"/>
    </location>
</feature>
<dbReference type="Proteomes" id="UP000298030">
    <property type="component" value="Unassembled WGS sequence"/>
</dbReference>
<accession>A0A4Y7TH66</accession>
<evidence type="ECO:0000313" key="4">
    <source>
        <dbReference type="Proteomes" id="UP000298030"/>
    </source>
</evidence>
<evidence type="ECO:0000256" key="1">
    <source>
        <dbReference type="SAM" id="MobiDB-lite"/>
    </source>
</evidence>
<feature type="region of interest" description="Disordered" evidence="1">
    <location>
        <begin position="1"/>
        <end position="26"/>
    </location>
</feature>
<comment type="caution">
    <text evidence="3">The sequence shown here is derived from an EMBL/GenBank/DDBJ whole genome shotgun (WGS) entry which is preliminary data.</text>
</comment>
<protein>
    <submittedName>
        <fullName evidence="3">Uncharacterized protein</fullName>
    </submittedName>
</protein>
<proteinExistence type="predicted"/>
<gene>
    <name evidence="3" type="ORF">FA13DRAFT_196860</name>
</gene>
<feature type="transmembrane region" description="Helical" evidence="2">
    <location>
        <begin position="214"/>
        <end position="238"/>
    </location>
</feature>
<keyword evidence="2" id="KW-1133">Transmembrane helix</keyword>
<keyword evidence="2" id="KW-0812">Transmembrane</keyword>
<evidence type="ECO:0000313" key="3">
    <source>
        <dbReference type="EMBL" id="TEB33258.1"/>
    </source>
</evidence>
<feature type="transmembrane region" description="Helical" evidence="2">
    <location>
        <begin position="114"/>
        <end position="144"/>
    </location>
</feature>
<dbReference type="AlphaFoldDB" id="A0A4Y7TH66"/>
<evidence type="ECO:0000256" key="2">
    <source>
        <dbReference type="SAM" id="Phobius"/>
    </source>
</evidence>